<evidence type="ECO:0000313" key="1">
    <source>
        <dbReference type="EMBL" id="MBJ7265465.1"/>
    </source>
</evidence>
<dbReference type="EMBL" id="JAEMOP010000009">
    <property type="protein sequence ID" value="MBJ7316861.1"/>
    <property type="molecule type" value="Genomic_DNA"/>
</dbReference>
<accession>A0A8I1KFD5</accession>
<dbReference type="Proteomes" id="UP000655994">
    <property type="component" value="Unassembled WGS sequence"/>
</dbReference>
<comment type="caution">
    <text evidence="2">The sequence shown here is derived from an EMBL/GenBank/DDBJ whole genome shotgun (WGS) entry which is preliminary data.</text>
</comment>
<keyword evidence="4" id="KW-1185">Reference proteome</keyword>
<gene>
    <name evidence="1" type="ORF">JHC10_00770</name>
    <name evidence="2" type="ORF">JHC11_12770</name>
</gene>
<dbReference type="AlphaFoldDB" id="A0A8I1KFD5"/>
<proteinExistence type="predicted"/>
<dbReference type="Proteomes" id="UP000621390">
    <property type="component" value="Unassembled WGS sequence"/>
</dbReference>
<name>A0A8I1KFD5_9GAMM</name>
<reference evidence="2 4" key="1">
    <citation type="submission" date="2020-09" db="EMBL/GenBank/DDBJ databases">
        <title>Draft Genomes of Bacterial Isolates from North Pond Shallow Sediments.</title>
        <authorList>
            <person name="Kiel Reese B."/>
            <person name="Mullis M."/>
            <person name="Weisend R.E."/>
        </authorList>
    </citation>
    <scope>NUCLEOTIDE SEQUENCE</scope>
    <source>
        <strain evidence="2">KJE-2</strain>
        <strain evidence="1 4">KJE-3</strain>
    </source>
</reference>
<sequence>MSLSGRLELMQKHSELVTRRQSRECRCPEEEWLMGMFNVIIHIEPDGRGDIFIDCGDWQDERTVECHDIESLRLKAASWIYSIPPSPDM</sequence>
<dbReference type="RefSeq" id="WP_199493260.1">
    <property type="nucleotide sequence ID" value="NZ_JAEMOP010000009.1"/>
</dbReference>
<protein>
    <submittedName>
        <fullName evidence="2">Uncharacterized protein</fullName>
    </submittedName>
</protein>
<evidence type="ECO:0000313" key="3">
    <source>
        <dbReference type="Proteomes" id="UP000621390"/>
    </source>
</evidence>
<organism evidence="2 3">
    <name type="scientific">Idiomarina abyssalis</name>
    <dbReference type="NCBI Taxonomy" id="86102"/>
    <lineage>
        <taxon>Bacteria</taxon>
        <taxon>Pseudomonadati</taxon>
        <taxon>Pseudomonadota</taxon>
        <taxon>Gammaproteobacteria</taxon>
        <taxon>Alteromonadales</taxon>
        <taxon>Idiomarinaceae</taxon>
        <taxon>Idiomarina</taxon>
    </lineage>
</organism>
<evidence type="ECO:0000313" key="4">
    <source>
        <dbReference type="Proteomes" id="UP000655994"/>
    </source>
</evidence>
<evidence type="ECO:0000313" key="2">
    <source>
        <dbReference type="EMBL" id="MBJ7316861.1"/>
    </source>
</evidence>
<dbReference type="EMBL" id="JAEMOS010000002">
    <property type="protein sequence ID" value="MBJ7265465.1"/>
    <property type="molecule type" value="Genomic_DNA"/>
</dbReference>